<dbReference type="EMBL" id="RSED01000010">
    <property type="protein sequence ID" value="RRS03649.1"/>
    <property type="molecule type" value="Genomic_DNA"/>
</dbReference>
<evidence type="ECO:0000256" key="2">
    <source>
        <dbReference type="ARBA" id="ARBA00023125"/>
    </source>
</evidence>
<keyword evidence="3" id="KW-0804">Transcription</keyword>
<dbReference type="SUPFAM" id="SSF46689">
    <property type="entry name" value="Homeodomain-like"/>
    <property type="match status" value="1"/>
</dbReference>
<organism evidence="5 6">
    <name type="scientific">Aquabacterium soli</name>
    <dbReference type="NCBI Taxonomy" id="2493092"/>
    <lineage>
        <taxon>Bacteria</taxon>
        <taxon>Pseudomonadati</taxon>
        <taxon>Pseudomonadota</taxon>
        <taxon>Betaproteobacteria</taxon>
        <taxon>Burkholderiales</taxon>
        <taxon>Aquabacterium</taxon>
    </lineage>
</organism>
<keyword evidence="6" id="KW-1185">Reference proteome</keyword>
<evidence type="ECO:0000256" key="3">
    <source>
        <dbReference type="ARBA" id="ARBA00023163"/>
    </source>
</evidence>
<dbReference type="GO" id="GO:0003700">
    <property type="term" value="F:DNA-binding transcription factor activity"/>
    <property type="evidence" value="ECO:0007669"/>
    <property type="project" value="InterPro"/>
</dbReference>
<dbReference type="OrthoDB" id="6506763at2"/>
<dbReference type="PANTHER" id="PTHR47894">
    <property type="entry name" value="HTH-TYPE TRANSCRIPTIONAL REGULATOR GADX"/>
    <property type="match status" value="1"/>
</dbReference>
<protein>
    <submittedName>
        <fullName evidence="5">AraC family transcriptional regulator</fullName>
    </submittedName>
</protein>
<dbReference type="Gene3D" id="1.10.10.60">
    <property type="entry name" value="Homeodomain-like"/>
    <property type="match status" value="1"/>
</dbReference>
<dbReference type="PROSITE" id="PS01124">
    <property type="entry name" value="HTH_ARAC_FAMILY_2"/>
    <property type="match status" value="1"/>
</dbReference>
<name>A0A426V9L1_9BURK</name>
<dbReference type="InterPro" id="IPR018060">
    <property type="entry name" value="HTH_AraC"/>
</dbReference>
<feature type="domain" description="HTH araC/xylS-type" evidence="4">
    <location>
        <begin position="270"/>
        <end position="349"/>
    </location>
</feature>
<proteinExistence type="predicted"/>
<sequence length="349" mass="38949">MWPSIAPQRALSILAVADLVAWRRSLGHDTAPLLAGTDITEAELSDPEALITPLQEQLFFGHWVAQAGRADCGLAVGQRYRLMHFGHLGLLMPHAATRREAVALFLRFINLSYTHFIPEADLDTGRLRLRGGEHLGPLRRFYLDRDVAFTVGLLRAFFKDGEAPPLQVQFDEKVPPADLAHYEAVLGIPVQFGAPVTQVSMDPSRLDEPMPDANALMVRLLQPQCEARAAQVLDAQPVSWAHRVREVFRQHGVQGEHGAQWAPGSWPDSSEVSRRLRCSERTLRRHLADEGQALQALSDAERSGRAAQWLRREGARLDDIATALGYSEAAAFIRAYKRWFGRPPGVDRR</sequence>
<evidence type="ECO:0000256" key="1">
    <source>
        <dbReference type="ARBA" id="ARBA00023015"/>
    </source>
</evidence>
<gene>
    <name evidence="5" type="ORF">EIP75_13715</name>
</gene>
<evidence type="ECO:0000313" key="6">
    <source>
        <dbReference type="Proteomes" id="UP000269265"/>
    </source>
</evidence>
<keyword evidence="2" id="KW-0238">DNA-binding</keyword>
<evidence type="ECO:0000259" key="4">
    <source>
        <dbReference type="PROSITE" id="PS01124"/>
    </source>
</evidence>
<dbReference type="GO" id="GO:0005829">
    <property type="term" value="C:cytosol"/>
    <property type="evidence" value="ECO:0007669"/>
    <property type="project" value="TreeGrafter"/>
</dbReference>
<comment type="caution">
    <text evidence="5">The sequence shown here is derived from an EMBL/GenBank/DDBJ whole genome shotgun (WGS) entry which is preliminary data.</text>
</comment>
<dbReference type="Pfam" id="PF12625">
    <property type="entry name" value="Arabinose_bd"/>
    <property type="match status" value="1"/>
</dbReference>
<accession>A0A426V9L1</accession>
<dbReference type="SMART" id="SM00342">
    <property type="entry name" value="HTH_ARAC"/>
    <property type="match status" value="1"/>
</dbReference>
<evidence type="ECO:0000313" key="5">
    <source>
        <dbReference type="EMBL" id="RRS03649.1"/>
    </source>
</evidence>
<keyword evidence="1" id="KW-0805">Transcription regulation</keyword>
<dbReference type="InterPro" id="IPR032687">
    <property type="entry name" value="AraC-type_N"/>
</dbReference>
<dbReference type="RefSeq" id="WP_125243855.1">
    <property type="nucleotide sequence ID" value="NZ_RSED01000010.1"/>
</dbReference>
<dbReference type="PANTHER" id="PTHR47894:SF1">
    <property type="entry name" value="HTH-TYPE TRANSCRIPTIONAL REGULATOR VQSM"/>
    <property type="match status" value="1"/>
</dbReference>
<dbReference type="AlphaFoldDB" id="A0A426V9L1"/>
<reference evidence="5 6" key="1">
    <citation type="submission" date="2018-12" db="EMBL/GenBank/DDBJ databases">
        <title>The whole draft genome of Aquabacterium sp. SJQ9.</title>
        <authorList>
            <person name="Sun L."/>
            <person name="Gao X."/>
            <person name="Chen W."/>
            <person name="Huang K."/>
        </authorList>
    </citation>
    <scope>NUCLEOTIDE SEQUENCE [LARGE SCALE GENOMIC DNA]</scope>
    <source>
        <strain evidence="5 6">SJQ9</strain>
    </source>
</reference>
<dbReference type="GO" id="GO:0000976">
    <property type="term" value="F:transcription cis-regulatory region binding"/>
    <property type="evidence" value="ECO:0007669"/>
    <property type="project" value="TreeGrafter"/>
</dbReference>
<dbReference type="Proteomes" id="UP000269265">
    <property type="component" value="Unassembled WGS sequence"/>
</dbReference>
<dbReference type="InterPro" id="IPR009057">
    <property type="entry name" value="Homeodomain-like_sf"/>
</dbReference>
<dbReference type="Pfam" id="PF12833">
    <property type="entry name" value="HTH_18"/>
    <property type="match status" value="1"/>
</dbReference>